<protein>
    <submittedName>
        <fullName evidence="1">Uncharacterized protein</fullName>
    </submittedName>
</protein>
<proteinExistence type="predicted"/>
<name>A0ACD4NWM8_9HYPH</name>
<evidence type="ECO:0000313" key="1">
    <source>
        <dbReference type="EMBL" id="WAJ31148.1"/>
    </source>
</evidence>
<sequence>MELQALQADLQTVSSLLGARTEEEDPIGFLQFSYRRDELTRQIEDLADLHVSTANVGLFFGGQPVLGSRGIDATFGSKAIEQFQMLVSTKYGATNGAVGSRGRLPRRDQSELLVTDVVRGSFGFVMEENGDADLVDSGLKHAVAEVVDLIYRLGAPDEEAFEAGLESLDNRLLTALKNFFHTLDDAGATIRLVEDTRDFSLMRDSVTRARERTDGLAITEDRNVQIQGRLYLLPDAHRFELHPSNGDPTVRGTFTELSLEGVADADGRIPPGVIGETWLVDLAVRTVRVPNRDDRHTYRIARMRRAGI</sequence>
<evidence type="ECO:0000313" key="2">
    <source>
        <dbReference type="Proteomes" id="UP001163223"/>
    </source>
</evidence>
<organism evidence="1 2">
    <name type="scientific">Antarcticirhabdus aurantiaca</name>
    <dbReference type="NCBI Taxonomy" id="2606717"/>
    <lineage>
        <taxon>Bacteria</taxon>
        <taxon>Pseudomonadati</taxon>
        <taxon>Pseudomonadota</taxon>
        <taxon>Alphaproteobacteria</taxon>
        <taxon>Hyphomicrobiales</taxon>
        <taxon>Aurantimonadaceae</taxon>
        <taxon>Antarcticirhabdus</taxon>
    </lineage>
</organism>
<keyword evidence="2" id="KW-1185">Reference proteome</keyword>
<dbReference type="EMBL" id="CP113520">
    <property type="protein sequence ID" value="WAJ31148.1"/>
    <property type="molecule type" value="Genomic_DNA"/>
</dbReference>
<gene>
    <name evidence="1" type="ORF">OXU80_13495</name>
</gene>
<reference evidence="1" key="1">
    <citation type="submission" date="2022-11" db="EMBL/GenBank/DDBJ databases">
        <title>beta-Carotene-producing bacterium, Jeongeuplla avenae sp. nov., alleviates the salt stress of Arabidopsis seedlings.</title>
        <authorList>
            <person name="Jiang L."/>
            <person name="Lee J."/>
        </authorList>
    </citation>
    <scope>NUCLEOTIDE SEQUENCE</scope>
    <source>
        <strain evidence="1">DY_R2A_6</strain>
    </source>
</reference>
<dbReference type="Proteomes" id="UP001163223">
    <property type="component" value="Chromosome"/>
</dbReference>
<accession>A0ACD4NWM8</accession>